<evidence type="ECO:0000256" key="1">
    <source>
        <dbReference type="SAM" id="MobiDB-lite"/>
    </source>
</evidence>
<dbReference type="InParanoid" id="G4U1C4"/>
<organism evidence="3 4">
    <name type="scientific">Serendipita indica (strain DSM 11827)</name>
    <name type="common">Root endophyte fungus</name>
    <name type="synonym">Piriformospora indica</name>
    <dbReference type="NCBI Taxonomy" id="1109443"/>
    <lineage>
        <taxon>Eukaryota</taxon>
        <taxon>Fungi</taxon>
        <taxon>Dikarya</taxon>
        <taxon>Basidiomycota</taxon>
        <taxon>Agaricomycotina</taxon>
        <taxon>Agaricomycetes</taxon>
        <taxon>Sebacinales</taxon>
        <taxon>Serendipitaceae</taxon>
        <taxon>Serendipita</taxon>
    </lineage>
</organism>
<evidence type="ECO:0000256" key="2">
    <source>
        <dbReference type="SAM" id="Phobius"/>
    </source>
</evidence>
<dbReference type="OrthoDB" id="3226059at2759"/>
<evidence type="ECO:0008006" key="5">
    <source>
        <dbReference type="Google" id="ProtNLM"/>
    </source>
</evidence>
<sequence length="128" mass="13962">MRTGRADIHPRDTGLSSSSSSSMPAGPSSLARPLVSKTINYSQASFSIASSAIWLIITAVLWGVAAGLYKNERGGGMCEGEAAISRCRQTQTVEALAWTEMGLCILTLFAACFWMRRSKRSYRNPYYV</sequence>
<dbReference type="HOGENOM" id="CLU_160850_0_0_1"/>
<feature type="region of interest" description="Disordered" evidence="1">
    <location>
        <begin position="1"/>
        <end position="30"/>
    </location>
</feature>
<feature type="transmembrane region" description="Helical" evidence="2">
    <location>
        <begin position="95"/>
        <end position="115"/>
    </location>
</feature>
<feature type="compositionally biased region" description="Low complexity" evidence="1">
    <location>
        <begin position="14"/>
        <end position="30"/>
    </location>
</feature>
<dbReference type="eggNOG" id="ENOG502R149">
    <property type="taxonomic scope" value="Eukaryota"/>
</dbReference>
<keyword evidence="4" id="KW-1185">Reference proteome</keyword>
<gene>
    <name evidence="3" type="ORF">PIIN_11344</name>
</gene>
<accession>G4U1C4</accession>
<reference evidence="3 4" key="1">
    <citation type="journal article" date="2011" name="PLoS Pathog.">
        <title>Endophytic Life Strategies Decoded by Genome and Transcriptome Analyses of the Mutualistic Root Symbiont Piriformospora indica.</title>
        <authorList>
            <person name="Zuccaro A."/>
            <person name="Lahrmann U."/>
            <person name="Guldener U."/>
            <person name="Langen G."/>
            <person name="Pfiffi S."/>
            <person name="Biedenkopf D."/>
            <person name="Wong P."/>
            <person name="Samans B."/>
            <person name="Grimm C."/>
            <person name="Basiewicz M."/>
            <person name="Murat C."/>
            <person name="Martin F."/>
            <person name="Kogel K.H."/>
        </authorList>
    </citation>
    <scope>NUCLEOTIDE SEQUENCE [LARGE SCALE GENOMIC DNA]</scope>
    <source>
        <strain evidence="3 4">DSM 11827</strain>
    </source>
</reference>
<comment type="caution">
    <text evidence="3">The sequence shown here is derived from an EMBL/GenBank/DDBJ whole genome shotgun (WGS) entry which is preliminary data.</text>
</comment>
<dbReference type="Proteomes" id="UP000007148">
    <property type="component" value="Unassembled WGS sequence"/>
</dbReference>
<name>G4U1C4_SERID</name>
<protein>
    <recommendedName>
        <fullName evidence="5">MARVEL domain-containing protein</fullName>
    </recommendedName>
</protein>
<proteinExistence type="predicted"/>
<keyword evidence="2" id="KW-0812">Transmembrane</keyword>
<feature type="transmembrane region" description="Helical" evidence="2">
    <location>
        <begin position="46"/>
        <end position="69"/>
    </location>
</feature>
<dbReference type="EMBL" id="CAFZ01001528">
    <property type="protein sequence ID" value="CCA77367.1"/>
    <property type="molecule type" value="Genomic_DNA"/>
</dbReference>
<dbReference type="AlphaFoldDB" id="G4U1C4"/>
<evidence type="ECO:0000313" key="3">
    <source>
        <dbReference type="EMBL" id="CCA77367.1"/>
    </source>
</evidence>
<keyword evidence="2" id="KW-0472">Membrane</keyword>
<evidence type="ECO:0000313" key="4">
    <source>
        <dbReference type="Proteomes" id="UP000007148"/>
    </source>
</evidence>
<feature type="compositionally biased region" description="Basic and acidic residues" evidence="1">
    <location>
        <begin position="1"/>
        <end position="12"/>
    </location>
</feature>
<keyword evidence="2" id="KW-1133">Transmembrane helix</keyword>